<comment type="similarity">
    <text evidence="1">Belongs to the cytochrome P450 family.</text>
</comment>
<evidence type="ECO:0000256" key="6">
    <source>
        <dbReference type="ARBA" id="ARBA00023033"/>
    </source>
</evidence>
<accession>A0A9N8Z5W3</accession>
<keyword evidence="3" id="KW-0479">Metal-binding</keyword>
<keyword evidence="4" id="KW-0560">Oxidoreductase</keyword>
<dbReference type="Gene3D" id="1.10.630.10">
    <property type="entry name" value="Cytochrome P450"/>
    <property type="match status" value="1"/>
</dbReference>
<name>A0A9N8Z5W3_FUNMO</name>
<proteinExistence type="inferred from homology"/>
<dbReference type="PANTHER" id="PTHR24291">
    <property type="entry name" value="CYTOCHROME P450 FAMILY 4"/>
    <property type="match status" value="1"/>
</dbReference>
<evidence type="ECO:0000256" key="3">
    <source>
        <dbReference type="ARBA" id="ARBA00022723"/>
    </source>
</evidence>
<organism evidence="7 8">
    <name type="scientific">Funneliformis mosseae</name>
    <name type="common">Endomycorrhizal fungus</name>
    <name type="synonym">Glomus mosseae</name>
    <dbReference type="NCBI Taxonomy" id="27381"/>
    <lineage>
        <taxon>Eukaryota</taxon>
        <taxon>Fungi</taxon>
        <taxon>Fungi incertae sedis</taxon>
        <taxon>Mucoromycota</taxon>
        <taxon>Glomeromycotina</taxon>
        <taxon>Glomeromycetes</taxon>
        <taxon>Glomerales</taxon>
        <taxon>Glomeraceae</taxon>
        <taxon>Funneliformis</taxon>
    </lineage>
</organism>
<evidence type="ECO:0000313" key="8">
    <source>
        <dbReference type="Proteomes" id="UP000789375"/>
    </source>
</evidence>
<evidence type="ECO:0000256" key="2">
    <source>
        <dbReference type="ARBA" id="ARBA00022617"/>
    </source>
</evidence>
<dbReference type="GO" id="GO:0005506">
    <property type="term" value="F:iron ion binding"/>
    <property type="evidence" value="ECO:0007669"/>
    <property type="project" value="InterPro"/>
</dbReference>
<evidence type="ECO:0000256" key="4">
    <source>
        <dbReference type="ARBA" id="ARBA00023002"/>
    </source>
</evidence>
<protein>
    <submittedName>
        <fullName evidence="7">16353_t:CDS:1</fullName>
    </submittedName>
</protein>
<keyword evidence="5" id="KW-0408">Iron</keyword>
<dbReference type="InterPro" id="IPR036396">
    <property type="entry name" value="Cyt_P450_sf"/>
</dbReference>
<dbReference type="AlphaFoldDB" id="A0A9N8Z5W3"/>
<dbReference type="InterPro" id="IPR050196">
    <property type="entry name" value="Cytochrome_P450_Monoox"/>
</dbReference>
<dbReference type="PRINTS" id="PR00463">
    <property type="entry name" value="EP450I"/>
</dbReference>
<dbReference type="GO" id="GO:0016705">
    <property type="term" value="F:oxidoreductase activity, acting on paired donors, with incorporation or reduction of molecular oxygen"/>
    <property type="evidence" value="ECO:0007669"/>
    <property type="project" value="InterPro"/>
</dbReference>
<evidence type="ECO:0000256" key="1">
    <source>
        <dbReference type="ARBA" id="ARBA00010617"/>
    </source>
</evidence>
<evidence type="ECO:0000313" key="7">
    <source>
        <dbReference type="EMBL" id="CAG8471119.1"/>
    </source>
</evidence>
<dbReference type="EMBL" id="CAJVPP010000339">
    <property type="protein sequence ID" value="CAG8471119.1"/>
    <property type="molecule type" value="Genomic_DNA"/>
</dbReference>
<dbReference type="SUPFAM" id="SSF48264">
    <property type="entry name" value="Cytochrome P450"/>
    <property type="match status" value="1"/>
</dbReference>
<keyword evidence="2" id="KW-0349">Heme</keyword>
<dbReference type="InterPro" id="IPR002401">
    <property type="entry name" value="Cyt_P450_E_grp-I"/>
</dbReference>
<gene>
    <name evidence="7" type="ORF">FMOSSE_LOCUS2520</name>
</gene>
<keyword evidence="8" id="KW-1185">Reference proteome</keyword>
<comment type="caution">
    <text evidence="7">The sequence shown here is derived from an EMBL/GenBank/DDBJ whole genome shotgun (WGS) entry which is preliminary data.</text>
</comment>
<dbReference type="Proteomes" id="UP000789375">
    <property type="component" value="Unassembled WGS sequence"/>
</dbReference>
<dbReference type="InterPro" id="IPR001128">
    <property type="entry name" value="Cyt_P450"/>
</dbReference>
<keyword evidence="6" id="KW-0503">Monooxygenase</keyword>
<sequence length="275" mass="31676">MVVGLRVNGLKSYFNSFVESSKKKFIEPNPIDKDMEHFPQITNEGLEYLGFFLVVPAIIRHTLLKKKNDAAFENRKQTFDLLTKIINHRRKEIEQTSIHEELRYDMLTLLITTNTERELIDQKSVEEEHSKPLTNDQISQILLEAISGGIDTSSNALCTVVYYLAHYPEVLARLRQELDTIFGSEKDRQITMEDLSKMRYAEAIFYECLIWCSNSILNNDFVLKPFDLISLALPRAVTSLTLLMDEENGQDMEEKSKCLEIVSKAVILTDAKFSQ</sequence>
<dbReference type="PANTHER" id="PTHR24291:SF50">
    <property type="entry name" value="BIFUNCTIONAL ALBAFLAVENONE MONOOXYGENASE_TERPENE SYNTHASE"/>
    <property type="match status" value="1"/>
</dbReference>
<dbReference type="GO" id="GO:0020037">
    <property type="term" value="F:heme binding"/>
    <property type="evidence" value="ECO:0007669"/>
    <property type="project" value="InterPro"/>
</dbReference>
<evidence type="ECO:0000256" key="5">
    <source>
        <dbReference type="ARBA" id="ARBA00023004"/>
    </source>
</evidence>
<reference evidence="7" key="1">
    <citation type="submission" date="2021-06" db="EMBL/GenBank/DDBJ databases">
        <authorList>
            <person name="Kallberg Y."/>
            <person name="Tangrot J."/>
            <person name="Rosling A."/>
        </authorList>
    </citation>
    <scope>NUCLEOTIDE SEQUENCE</scope>
    <source>
        <strain evidence="7">87-6 pot B 2015</strain>
    </source>
</reference>
<dbReference type="GO" id="GO:0004497">
    <property type="term" value="F:monooxygenase activity"/>
    <property type="evidence" value="ECO:0007669"/>
    <property type="project" value="UniProtKB-KW"/>
</dbReference>
<dbReference type="Pfam" id="PF00067">
    <property type="entry name" value="p450"/>
    <property type="match status" value="1"/>
</dbReference>